<protein>
    <submittedName>
        <fullName evidence="1">Uncharacterized protein</fullName>
    </submittedName>
</protein>
<accession>A0A1B1LQT8</accession>
<dbReference type="AlphaFoldDB" id="A0A1B1LQT8"/>
<geneLocation type="plasmid" evidence="1">
    <name>pKP04VIM</name>
</geneLocation>
<name>A0A1B1LQT8_KLEPN</name>
<evidence type="ECO:0000313" key="1">
    <source>
        <dbReference type="EMBL" id="ANS55424.1"/>
    </source>
</evidence>
<dbReference type="EMBL" id="KU318421">
    <property type="protein sequence ID" value="ANS55424.1"/>
    <property type="molecule type" value="Genomic_DNA"/>
</dbReference>
<dbReference type="GeneID" id="93756998"/>
<organism evidence="1">
    <name type="scientific">Klebsiella pneumoniae</name>
    <dbReference type="NCBI Taxonomy" id="573"/>
    <lineage>
        <taxon>Bacteria</taxon>
        <taxon>Pseudomonadati</taxon>
        <taxon>Pseudomonadota</taxon>
        <taxon>Gammaproteobacteria</taxon>
        <taxon>Enterobacterales</taxon>
        <taxon>Enterobacteriaceae</taxon>
        <taxon>Klebsiella/Raoultella group</taxon>
        <taxon>Klebsiella</taxon>
        <taxon>Klebsiella pneumoniae complex</taxon>
    </lineage>
</organism>
<keyword evidence="1" id="KW-0614">Plasmid</keyword>
<sequence length="113" mass="12185">MGLIRTLVYVGIIGGIFAYSQTKDSLDNIPLPDVELPSSLTSNDIMKSSVLADSIAALKNHGVMEGVVGMMGEQHDIRGSFNEVVMMAGNNDIQKLIQDTVDELDSSSRKNSQ</sequence>
<reference evidence="1" key="1">
    <citation type="submission" date="2015-12" db="EMBL/GenBank/DDBJ databases">
        <title>Klebsiella pneumoniae strain KP04 plasmid pKP04VIM, complete sequence.</title>
        <authorList>
            <person name="Li R."/>
            <person name="Lin D."/>
            <person name="Chen C."/>
        </authorList>
    </citation>
    <scope>NUCLEOTIDE SEQUENCE</scope>
    <source>
        <plasmid evidence="1">pKP04VIM</plasmid>
    </source>
</reference>
<proteinExistence type="predicted"/>
<dbReference type="RefSeq" id="WP_017900917.1">
    <property type="nucleotide sequence ID" value="NZ_AP018583.1"/>
</dbReference>